<accession>A0AAJ7EEQ6</accession>
<evidence type="ECO:0000313" key="3">
    <source>
        <dbReference type="RefSeq" id="XP_013174429.1"/>
    </source>
</evidence>
<dbReference type="RefSeq" id="XP_013174429.1">
    <property type="nucleotide sequence ID" value="XM_013318975.1"/>
</dbReference>
<protein>
    <submittedName>
        <fullName evidence="3">GATA zinc finger domain-containing protein 14-like</fullName>
    </submittedName>
</protein>
<evidence type="ECO:0000256" key="2">
    <source>
        <dbReference type="SAM" id="MobiDB-lite"/>
    </source>
</evidence>
<name>A0AAJ7EEQ6_PAPXU</name>
<reference evidence="3" key="1">
    <citation type="submission" date="2025-08" db="UniProtKB">
        <authorList>
            <consortium name="RefSeq"/>
        </authorList>
    </citation>
    <scope>IDENTIFICATION</scope>
</reference>
<feature type="compositionally biased region" description="Polar residues" evidence="2">
    <location>
        <begin position="227"/>
        <end position="236"/>
    </location>
</feature>
<feature type="region of interest" description="Disordered" evidence="2">
    <location>
        <begin position="227"/>
        <end position="269"/>
    </location>
</feature>
<dbReference type="AlphaFoldDB" id="A0AAJ7EEQ6"/>
<sequence length="368" mass="43121">MNEDEKENKIYIKPSIELFYSSTNEKLLKKKEGISFTLSANELNERTKQINDRMKSSINENFVKNNDDLEEKNNEDSSNRIKETKIINNNTLQDSIVKQILEKYDKKVRERKYLWPFEKKTKSQFNRNKRNVTYGRINQNDPNRNGYFQNIFNSSHHNNLLYYNKNNRTIQYQNQPNINNFGANRITENSYFPTSYNNGYNQQNNRNNYYYKPVNNPSYQPINNPYRLNNEQSNIPNQNQNTGYRNNNNNGYPINNNKNPYNTNPITSHNGLHFNPYGYYPYQPNNPNLQTNPTNNYKKNQNNGYNVNSYENNSINSVTVTSTENVPETTSSTSAPVILESCFLCASMGCPSFFKRIGFLCVDPNKVN</sequence>
<evidence type="ECO:0000256" key="1">
    <source>
        <dbReference type="SAM" id="Coils"/>
    </source>
</evidence>
<organism evidence="3">
    <name type="scientific">Papilio xuthus</name>
    <name type="common">Asian swallowtail butterfly</name>
    <dbReference type="NCBI Taxonomy" id="66420"/>
    <lineage>
        <taxon>Eukaryota</taxon>
        <taxon>Metazoa</taxon>
        <taxon>Ecdysozoa</taxon>
        <taxon>Arthropoda</taxon>
        <taxon>Hexapoda</taxon>
        <taxon>Insecta</taxon>
        <taxon>Pterygota</taxon>
        <taxon>Neoptera</taxon>
        <taxon>Endopterygota</taxon>
        <taxon>Lepidoptera</taxon>
        <taxon>Glossata</taxon>
        <taxon>Ditrysia</taxon>
        <taxon>Papilionoidea</taxon>
        <taxon>Papilionidae</taxon>
        <taxon>Papilioninae</taxon>
        <taxon>Papilio</taxon>
    </lineage>
</organism>
<feature type="coiled-coil region" evidence="1">
    <location>
        <begin position="40"/>
        <end position="79"/>
    </location>
</feature>
<keyword evidence="1" id="KW-0175">Coiled coil</keyword>
<dbReference type="Proteomes" id="UP000694872">
    <property type="component" value="Unplaced"/>
</dbReference>
<feature type="compositionally biased region" description="Low complexity" evidence="2">
    <location>
        <begin position="237"/>
        <end position="267"/>
    </location>
</feature>
<dbReference type="KEGG" id="pxu:106122852"/>
<gene>
    <name evidence="3" type="primary">LOC106122852</name>
</gene>
<dbReference type="GeneID" id="106122852"/>
<proteinExistence type="predicted"/>